<dbReference type="AlphaFoldDB" id="A0A2K3LZP7"/>
<evidence type="ECO:0000313" key="1">
    <source>
        <dbReference type="EMBL" id="PNX84006.1"/>
    </source>
</evidence>
<comment type="caution">
    <text evidence="1">The sequence shown here is derived from an EMBL/GenBank/DDBJ whole genome shotgun (WGS) entry which is preliminary data.</text>
</comment>
<gene>
    <name evidence="1" type="ORF">L195_g040058</name>
</gene>
<sequence>MPKKRATTPCYNSLKLTTKGPSMAAIVPELTRGQSSGGMEVQVITLTNDGTHHSFNKTFDTHFKLCRKFYALERINGIKV</sequence>
<dbReference type="Proteomes" id="UP000236291">
    <property type="component" value="Unassembled WGS sequence"/>
</dbReference>
<name>A0A2K3LZP7_TRIPR</name>
<dbReference type="EMBL" id="ASHM01045377">
    <property type="protein sequence ID" value="PNX84006.1"/>
    <property type="molecule type" value="Genomic_DNA"/>
</dbReference>
<reference evidence="1 2" key="1">
    <citation type="journal article" date="2014" name="Am. J. Bot.">
        <title>Genome assembly and annotation for red clover (Trifolium pratense; Fabaceae).</title>
        <authorList>
            <person name="Istvanek J."/>
            <person name="Jaros M."/>
            <person name="Krenek A."/>
            <person name="Repkova J."/>
        </authorList>
    </citation>
    <scope>NUCLEOTIDE SEQUENCE [LARGE SCALE GENOMIC DNA]</scope>
    <source>
        <strain evidence="2">cv. Tatra</strain>
        <tissue evidence="1">Young leaves</tissue>
    </source>
</reference>
<evidence type="ECO:0000313" key="2">
    <source>
        <dbReference type="Proteomes" id="UP000236291"/>
    </source>
</evidence>
<feature type="non-terminal residue" evidence="1">
    <location>
        <position position="80"/>
    </location>
</feature>
<reference evidence="1 2" key="2">
    <citation type="journal article" date="2017" name="Front. Plant Sci.">
        <title>Gene Classification and Mining of Molecular Markers Useful in Red Clover (Trifolium pratense) Breeding.</title>
        <authorList>
            <person name="Istvanek J."/>
            <person name="Dluhosova J."/>
            <person name="Dluhos P."/>
            <person name="Patkova L."/>
            <person name="Nedelnik J."/>
            <person name="Repkova J."/>
        </authorList>
    </citation>
    <scope>NUCLEOTIDE SEQUENCE [LARGE SCALE GENOMIC DNA]</scope>
    <source>
        <strain evidence="2">cv. Tatra</strain>
        <tissue evidence="1">Young leaves</tissue>
    </source>
</reference>
<organism evidence="1 2">
    <name type="scientific">Trifolium pratense</name>
    <name type="common">Red clover</name>
    <dbReference type="NCBI Taxonomy" id="57577"/>
    <lineage>
        <taxon>Eukaryota</taxon>
        <taxon>Viridiplantae</taxon>
        <taxon>Streptophyta</taxon>
        <taxon>Embryophyta</taxon>
        <taxon>Tracheophyta</taxon>
        <taxon>Spermatophyta</taxon>
        <taxon>Magnoliopsida</taxon>
        <taxon>eudicotyledons</taxon>
        <taxon>Gunneridae</taxon>
        <taxon>Pentapetalae</taxon>
        <taxon>rosids</taxon>
        <taxon>fabids</taxon>
        <taxon>Fabales</taxon>
        <taxon>Fabaceae</taxon>
        <taxon>Papilionoideae</taxon>
        <taxon>50 kb inversion clade</taxon>
        <taxon>NPAAA clade</taxon>
        <taxon>Hologalegina</taxon>
        <taxon>IRL clade</taxon>
        <taxon>Trifolieae</taxon>
        <taxon>Trifolium</taxon>
    </lineage>
</organism>
<protein>
    <submittedName>
        <fullName evidence="1">Uncharacterized protein</fullName>
    </submittedName>
</protein>
<accession>A0A2K3LZP7</accession>
<proteinExistence type="predicted"/>